<dbReference type="InterPro" id="IPR017592">
    <property type="entry name" value="Pilus_assmbl_Flp-typ_CpaB"/>
</dbReference>
<dbReference type="NCBIfam" id="TIGR03177">
    <property type="entry name" value="pilus_cpaB"/>
    <property type="match status" value="1"/>
</dbReference>
<dbReference type="InterPro" id="IPR013974">
    <property type="entry name" value="SAF"/>
</dbReference>
<evidence type="ECO:0000313" key="2">
    <source>
        <dbReference type="EMBL" id="SDY12112.1"/>
    </source>
</evidence>
<dbReference type="Pfam" id="PF08666">
    <property type="entry name" value="SAF"/>
    <property type="match status" value="1"/>
</dbReference>
<reference evidence="2 3" key="1">
    <citation type="submission" date="2016-10" db="EMBL/GenBank/DDBJ databases">
        <authorList>
            <person name="de Groot N.N."/>
        </authorList>
    </citation>
    <scope>NUCLEOTIDE SEQUENCE [LARGE SCALE GENOMIC DNA]</scope>
    <source>
        <strain evidence="2 3">DSM 24677</strain>
    </source>
</reference>
<accession>A0A1H3H9E8</accession>
<dbReference type="CDD" id="cd11614">
    <property type="entry name" value="SAF_CpaB_FlgA_like"/>
    <property type="match status" value="1"/>
</dbReference>
<organism evidence="2 3">
    <name type="scientific">Lentibacter algarum</name>
    <dbReference type="NCBI Taxonomy" id="576131"/>
    <lineage>
        <taxon>Bacteria</taxon>
        <taxon>Pseudomonadati</taxon>
        <taxon>Pseudomonadota</taxon>
        <taxon>Alphaproteobacteria</taxon>
        <taxon>Rhodobacterales</taxon>
        <taxon>Roseobacteraceae</taxon>
        <taxon>Lentibacter</taxon>
    </lineage>
</organism>
<name>A0A1H3H9E8_9RHOB</name>
<keyword evidence="3" id="KW-1185">Reference proteome</keyword>
<feature type="domain" description="SAF" evidence="1">
    <location>
        <begin position="47"/>
        <end position="115"/>
    </location>
</feature>
<dbReference type="GeneID" id="78123106"/>
<dbReference type="InterPro" id="IPR031571">
    <property type="entry name" value="RcpC_dom"/>
</dbReference>
<sequence>MRAVFGLVLIAGIALAGFAVYMAKDYIDNTRSALAEAEAKNGAVDLVEIFVSKKSVKYGDTLAAEDVRLVQWPRNSVPGGAFTVPAELFPQGFDKPRSVLRSIEPGEAILAVKLTTAGEPAGLTSLLKPGERAFTIEVNVSSGVSGFLRPGHSVDVYWTGRVQSNQRNAEVTKLIQSSLPLIAIDQSANEEVEKSGIARTVTVAASAQQVASLAQAQSTGQLSLALVGSGDARTDEVIEVDQNALLGLVEAETPQAIQEKEVCTIRTRRGAEVVEIEIPCTN</sequence>
<protein>
    <submittedName>
        <fullName evidence="2">Pilus assembly protein CpaB</fullName>
    </submittedName>
</protein>
<dbReference type="AlphaFoldDB" id="A0A1H3H9E8"/>
<dbReference type="RefSeq" id="WP_089887259.1">
    <property type="nucleotide sequence ID" value="NZ_CALJFH010000018.1"/>
</dbReference>
<gene>
    <name evidence="2" type="ORF">SAMN05444486_101299</name>
</gene>
<dbReference type="OrthoDB" id="163768at2"/>
<evidence type="ECO:0000313" key="3">
    <source>
        <dbReference type="Proteomes" id="UP000199026"/>
    </source>
</evidence>
<dbReference type="Pfam" id="PF16976">
    <property type="entry name" value="RcpC"/>
    <property type="match status" value="1"/>
</dbReference>
<dbReference type="EMBL" id="FNPR01000001">
    <property type="protein sequence ID" value="SDY12112.1"/>
    <property type="molecule type" value="Genomic_DNA"/>
</dbReference>
<dbReference type="SMART" id="SM00858">
    <property type="entry name" value="SAF"/>
    <property type="match status" value="1"/>
</dbReference>
<evidence type="ECO:0000259" key="1">
    <source>
        <dbReference type="SMART" id="SM00858"/>
    </source>
</evidence>
<dbReference type="Proteomes" id="UP000199026">
    <property type="component" value="Unassembled WGS sequence"/>
</dbReference>
<dbReference type="STRING" id="576131.SAMN05444486_101299"/>
<proteinExistence type="predicted"/>